<dbReference type="GO" id="GO:0052717">
    <property type="term" value="F:tRNA-specific adenosine-34 deaminase activity"/>
    <property type="evidence" value="ECO:0007669"/>
    <property type="project" value="UniProtKB-EC"/>
</dbReference>
<evidence type="ECO:0000256" key="4">
    <source>
        <dbReference type="ARBA" id="ARBA00012740"/>
    </source>
</evidence>
<gene>
    <name evidence="13" type="ORF">MNBD_PLANCTO03-1547</name>
</gene>
<keyword evidence="8 13" id="KW-0378">Hydrolase</keyword>
<dbReference type="EC" id="3.5.4.33" evidence="4"/>
<reference evidence="13" key="1">
    <citation type="submission" date="2018-06" db="EMBL/GenBank/DDBJ databases">
        <authorList>
            <person name="Zhirakovskaya E."/>
        </authorList>
    </citation>
    <scope>NUCLEOTIDE SEQUENCE</scope>
</reference>
<dbReference type="PANTHER" id="PTHR11079">
    <property type="entry name" value="CYTOSINE DEAMINASE FAMILY MEMBER"/>
    <property type="match status" value="1"/>
</dbReference>
<dbReference type="HAMAP" id="MF_00972">
    <property type="entry name" value="tRNA_aden_deaminase"/>
    <property type="match status" value="1"/>
</dbReference>
<dbReference type="InterPro" id="IPR058535">
    <property type="entry name" value="MafB19-deam"/>
</dbReference>
<comment type="cofactor">
    <cofactor evidence="1">
        <name>Zn(2+)</name>
        <dbReference type="ChEBI" id="CHEBI:29105"/>
    </cofactor>
</comment>
<dbReference type="InterPro" id="IPR016192">
    <property type="entry name" value="APOBEC/CMP_deaminase_Zn-bd"/>
</dbReference>
<evidence type="ECO:0000256" key="3">
    <source>
        <dbReference type="ARBA" id="ARBA00011738"/>
    </source>
</evidence>
<dbReference type="Pfam" id="PF14437">
    <property type="entry name" value="MafB19-deam"/>
    <property type="match status" value="1"/>
</dbReference>
<evidence type="ECO:0000256" key="1">
    <source>
        <dbReference type="ARBA" id="ARBA00001947"/>
    </source>
</evidence>
<dbReference type="PROSITE" id="PS51747">
    <property type="entry name" value="CYT_DCMP_DEAMINASES_2"/>
    <property type="match status" value="1"/>
</dbReference>
<keyword evidence="6" id="KW-0819">tRNA processing</keyword>
<keyword evidence="9" id="KW-0862">Zinc</keyword>
<name>A0A3B1DFK7_9ZZZZ</name>
<comment type="catalytic activity">
    <reaction evidence="10">
        <text>adenosine(34) in tRNA + H2O + H(+) = inosine(34) in tRNA + NH4(+)</text>
        <dbReference type="Rhea" id="RHEA:43168"/>
        <dbReference type="Rhea" id="RHEA-COMP:10373"/>
        <dbReference type="Rhea" id="RHEA-COMP:10374"/>
        <dbReference type="ChEBI" id="CHEBI:15377"/>
        <dbReference type="ChEBI" id="CHEBI:15378"/>
        <dbReference type="ChEBI" id="CHEBI:28938"/>
        <dbReference type="ChEBI" id="CHEBI:74411"/>
        <dbReference type="ChEBI" id="CHEBI:82852"/>
        <dbReference type="EC" id="3.5.4.33"/>
    </reaction>
</comment>
<dbReference type="FunFam" id="3.40.140.10:FF:000005">
    <property type="entry name" value="tRNA-specific adenosine deaminase"/>
    <property type="match status" value="1"/>
</dbReference>
<comment type="similarity">
    <text evidence="2">Belongs to the cytidine and deoxycytidylate deaminase family. ADAT2 subfamily.</text>
</comment>
<evidence type="ECO:0000256" key="9">
    <source>
        <dbReference type="ARBA" id="ARBA00022833"/>
    </source>
</evidence>
<dbReference type="SUPFAM" id="SSF53927">
    <property type="entry name" value="Cytidine deaminase-like"/>
    <property type="match status" value="1"/>
</dbReference>
<feature type="domain" description="CMP/dCMP-type deaminase" evidence="12">
    <location>
        <begin position="43"/>
        <end position="172"/>
    </location>
</feature>
<accession>A0A3B1DFK7</accession>
<dbReference type="GO" id="GO:0002100">
    <property type="term" value="P:tRNA wobble adenosine to inosine editing"/>
    <property type="evidence" value="ECO:0007669"/>
    <property type="project" value="InterPro"/>
</dbReference>
<evidence type="ECO:0000256" key="2">
    <source>
        <dbReference type="ARBA" id="ARBA00010669"/>
    </source>
</evidence>
<evidence type="ECO:0000256" key="11">
    <source>
        <dbReference type="SAM" id="MobiDB-lite"/>
    </source>
</evidence>
<dbReference type="PANTHER" id="PTHR11079:SF202">
    <property type="entry name" value="TRNA-SPECIFIC ADENOSINE DEAMINASE"/>
    <property type="match status" value="1"/>
</dbReference>
<dbReference type="AlphaFoldDB" id="A0A3B1DFK7"/>
<dbReference type="CDD" id="cd01285">
    <property type="entry name" value="nucleoside_deaminase"/>
    <property type="match status" value="1"/>
</dbReference>
<dbReference type="EMBL" id="UOGK01000496">
    <property type="protein sequence ID" value="VAX41139.1"/>
    <property type="molecule type" value="Genomic_DNA"/>
</dbReference>
<evidence type="ECO:0000256" key="8">
    <source>
        <dbReference type="ARBA" id="ARBA00022801"/>
    </source>
</evidence>
<dbReference type="GO" id="GO:0008270">
    <property type="term" value="F:zinc ion binding"/>
    <property type="evidence" value="ECO:0007669"/>
    <property type="project" value="InterPro"/>
</dbReference>
<evidence type="ECO:0000256" key="5">
    <source>
        <dbReference type="ARBA" id="ARBA00019216"/>
    </source>
</evidence>
<protein>
    <recommendedName>
        <fullName evidence="5">tRNA-specific adenosine deaminase 2</fullName>
        <ecNumber evidence="4">3.5.4.33</ecNumber>
    </recommendedName>
</protein>
<proteinExistence type="inferred from homology"/>
<evidence type="ECO:0000313" key="13">
    <source>
        <dbReference type="EMBL" id="VAX41139.1"/>
    </source>
</evidence>
<dbReference type="NCBIfam" id="NF008113">
    <property type="entry name" value="PRK10860.1"/>
    <property type="match status" value="1"/>
</dbReference>
<dbReference type="PROSITE" id="PS00903">
    <property type="entry name" value="CYT_DCMP_DEAMINASES_1"/>
    <property type="match status" value="1"/>
</dbReference>
<feature type="region of interest" description="Disordered" evidence="11">
    <location>
        <begin position="1"/>
        <end position="20"/>
    </location>
</feature>
<dbReference type="Gene3D" id="3.40.140.10">
    <property type="entry name" value="Cytidine Deaminase, domain 2"/>
    <property type="match status" value="1"/>
</dbReference>
<dbReference type="InterPro" id="IPR002125">
    <property type="entry name" value="CMP_dCMP_dom"/>
</dbReference>
<comment type="subunit">
    <text evidence="3">Homodimer.</text>
</comment>
<dbReference type="InterPro" id="IPR028883">
    <property type="entry name" value="tRNA_aden_deaminase"/>
</dbReference>
<evidence type="ECO:0000256" key="6">
    <source>
        <dbReference type="ARBA" id="ARBA00022694"/>
    </source>
</evidence>
<dbReference type="InterPro" id="IPR016193">
    <property type="entry name" value="Cytidine_deaminase-like"/>
</dbReference>
<evidence type="ECO:0000256" key="10">
    <source>
        <dbReference type="ARBA" id="ARBA00048045"/>
    </source>
</evidence>
<keyword evidence="7" id="KW-0479">Metal-binding</keyword>
<evidence type="ECO:0000256" key="7">
    <source>
        <dbReference type="ARBA" id="ARBA00022723"/>
    </source>
</evidence>
<sequence>MRAMNNPAPSTQDPSRHPGVLGRLASIFRPSLPPLGEADDATATDREMMARAITLARRAAEQGEVPVGAVVYETGTSRVLAEAHNTREGDHDPTAHAELVAVREAARALGDWRLNACTLVVTLEPCPMCAGMLVNARLGRVVYGTDDPKAGACRSLFAITTDPRLNHRCEVIAGVEAKVCSQILREFFKQRRRDKRRD</sequence>
<evidence type="ECO:0000259" key="12">
    <source>
        <dbReference type="PROSITE" id="PS51747"/>
    </source>
</evidence>
<organism evidence="13">
    <name type="scientific">hydrothermal vent metagenome</name>
    <dbReference type="NCBI Taxonomy" id="652676"/>
    <lineage>
        <taxon>unclassified sequences</taxon>
        <taxon>metagenomes</taxon>
        <taxon>ecological metagenomes</taxon>
    </lineage>
</organism>